<proteinExistence type="predicted"/>
<reference evidence="4 5" key="1">
    <citation type="submission" date="2021-06" db="EMBL/GenBank/DDBJ databases">
        <authorList>
            <person name="Jeong J.W."/>
        </authorList>
    </citation>
    <scope>NUCLEOTIDE SEQUENCE [LARGE SCALE GENOMIC DNA]</scope>
    <source>
        <strain evidence="4 5">MMS21-TAE1-1</strain>
    </source>
</reference>
<evidence type="ECO:0000313" key="4">
    <source>
        <dbReference type="EMBL" id="MBU8868520.1"/>
    </source>
</evidence>
<dbReference type="PANTHER" id="PTHR30136:SF24">
    <property type="entry name" value="HTH-TYPE TRANSCRIPTIONAL REPRESSOR ALLR"/>
    <property type="match status" value="1"/>
</dbReference>
<feature type="domain" description="HTH iclR-type" evidence="2">
    <location>
        <begin position="23"/>
        <end position="84"/>
    </location>
</feature>
<keyword evidence="1" id="KW-0238">DNA-binding</keyword>
<evidence type="ECO:0000259" key="2">
    <source>
        <dbReference type="PROSITE" id="PS51077"/>
    </source>
</evidence>
<dbReference type="Pfam" id="PF01614">
    <property type="entry name" value="IclR_C"/>
    <property type="match status" value="1"/>
</dbReference>
<dbReference type="Pfam" id="PF09339">
    <property type="entry name" value="HTH_IclR"/>
    <property type="match status" value="1"/>
</dbReference>
<protein>
    <submittedName>
        <fullName evidence="4">IclR family transcriptional regulator</fullName>
    </submittedName>
</protein>
<dbReference type="InterPro" id="IPR050707">
    <property type="entry name" value="HTH_MetabolicPath_Reg"/>
</dbReference>
<dbReference type="PROSITE" id="PS51077">
    <property type="entry name" value="HTH_ICLR"/>
    <property type="match status" value="1"/>
</dbReference>
<accession>A0ABS6I9Y5</accession>
<name>A0ABS6I9Y5_9MICC</name>
<dbReference type="RefSeq" id="WP_216926642.1">
    <property type="nucleotide sequence ID" value="NZ_JAHOPC010000015.1"/>
</dbReference>
<sequence length="268" mass="29330">MSESRSALALVDEASGDTPNYPIGSVDNALRLIVMFSERKSVRISDASRLLGVARSTAHRMIQMLQYRGFVVQDEDTRAYVPGPQLLRISFAIVQNLDLRTVAQPVMEQIRDELNETVHLTELRGKDVYFLHSIESTRSLRVGSRIGMTLPAYCTSSGKVMLADLSSQELTEVLGTATLPKLTERTINTRKELDADLQLVRETGFATNFGESEPEVHSVAVPIRDGKGRARAALAIAAPPSRLEPSQAEEIARILETGASKIGESLPA</sequence>
<dbReference type="InterPro" id="IPR014757">
    <property type="entry name" value="Tscrpt_reg_IclR_C"/>
</dbReference>
<gene>
    <name evidence="4" type="ORF">KSW38_19680</name>
</gene>
<dbReference type="InterPro" id="IPR005471">
    <property type="entry name" value="Tscrpt_reg_IclR_N"/>
</dbReference>
<feature type="domain" description="IclR-ED" evidence="3">
    <location>
        <begin position="85"/>
        <end position="268"/>
    </location>
</feature>
<dbReference type="PROSITE" id="PS51078">
    <property type="entry name" value="ICLR_ED"/>
    <property type="match status" value="1"/>
</dbReference>
<evidence type="ECO:0000313" key="5">
    <source>
        <dbReference type="Proteomes" id="UP000824166"/>
    </source>
</evidence>
<evidence type="ECO:0000256" key="1">
    <source>
        <dbReference type="ARBA" id="ARBA00023125"/>
    </source>
</evidence>
<comment type="caution">
    <text evidence="4">The sequence shown here is derived from an EMBL/GenBank/DDBJ whole genome shotgun (WGS) entry which is preliminary data.</text>
</comment>
<dbReference type="SMART" id="SM00346">
    <property type="entry name" value="HTH_ICLR"/>
    <property type="match status" value="1"/>
</dbReference>
<evidence type="ECO:0000259" key="3">
    <source>
        <dbReference type="PROSITE" id="PS51078"/>
    </source>
</evidence>
<organism evidence="4 5">
    <name type="scientific">Paenarthrobacter aromaticivorans</name>
    <dbReference type="NCBI Taxonomy" id="2849150"/>
    <lineage>
        <taxon>Bacteria</taxon>
        <taxon>Bacillati</taxon>
        <taxon>Actinomycetota</taxon>
        <taxon>Actinomycetes</taxon>
        <taxon>Micrococcales</taxon>
        <taxon>Micrococcaceae</taxon>
        <taxon>Paenarthrobacter</taxon>
    </lineage>
</organism>
<dbReference type="Proteomes" id="UP000824166">
    <property type="component" value="Unassembled WGS sequence"/>
</dbReference>
<dbReference type="PANTHER" id="PTHR30136">
    <property type="entry name" value="HELIX-TURN-HELIX TRANSCRIPTIONAL REGULATOR, ICLR FAMILY"/>
    <property type="match status" value="1"/>
</dbReference>
<keyword evidence="5" id="KW-1185">Reference proteome</keyword>
<dbReference type="EMBL" id="JAHOPC010000015">
    <property type="protein sequence ID" value="MBU8868520.1"/>
    <property type="molecule type" value="Genomic_DNA"/>
</dbReference>